<name>A0A0Q3K5P2_BRADI</name>
<dbReference type="OrthoDB" id="589984at2759"/>
<dbReference type="PANTHER" id="PTHR33110:SF78">
    <property type="entry name" value="OS06G0148900 PROTEIN"/>
    <property type="match status" value="1"/>
</dbReference>
<dbReference type="SUPFAM" id="SSF81383">
    <property type="entry name" value="F-box domain"/>
    <property type="match status" value="1"/>
</dbReference>
<dbReference type="InterPro" id="IPR001810">
    <property type="entry name" value="F-box_dom"/>
</dbReference>
<reference evidence="3" key="2">
    <citation type="submission" date="2017-06" db="EMBL/GenBank/DDBJ databases">
        <title>WGS assembly of Brachypodium distachyon.</title>
        <authorList>
            <consortium name="The International Brachypodium Initiative"/>
            <person name="Lucas S."/>
            <person name="Harmon-Smith M."/>
            <person name="Lail K."/>
            <person name="Tice H."/>
            <person name="Grimwood J."/>
            <person name="Bruce D."/>
            <person name="Barry K."/>
            <person name="Shu S."/>
            <person name="Lindquist E."/>
            <person name="Wang M."/>
            <person name="Pitluck S."/>
            <person name="Vogel J.P."/>
            <person name="Garvin D.F."/>
            <person name="Mockler T.C."/>
            <person name="Schmutz J."/>
            <person name="Rokhsar D."/>
            <person name="Bevan M.W."/>
        </authorList>
    </citation>
    <scope>NUCLEOTIDE SEQUENCE</scope>
    <source>
        <strain evidence="3">Bd21</strain>
    </source>
</reference>
<gene>
    <name evidence="3" type="ORF">BRADI_1g50962v3</name>
</gene>
<evidence type="ECO:0000313" key="4">
    <source>
        <dbReference type="EnsemblPlants" id="KQK19868"/>
    </source>
</evidence>
<dbReference type="InParanoid" id="A0A0Q3K5P2"/>
<dbReference type="AlphaFoldDB" id="A0A0Q3K5P2"/>
<feature type="domain" description="KIB1-4 beta-propeller" evidence="1">
    <location>
        <begin position="73"/>
        <end position="327"/>
    </location>
</feature>
<evidence type="ECO:0000313" key="3">
    <source>
        <dbReference type="EMBL" id="KQK19868.1"/>
    </source>
</evidence>
<evidence type="ECO:0000313" key="5">
    <source>
        <dbReference type="Proteomes" id="UP000008810"/>
    </source>
</evidence>
<organism evidence="3">
    <name type="scientific">Brachypodium distachyon</name>
    <name type="common">Purple false brome</name>
    <name type="synonym">Trachynia distachya</name>
    <dbReference type="NCBI Taxonomy" id="15368"/>
    <lineage>
        <taxon>Eukaryota</taxon>
        <taxon>Viridiplantae</taxon>
        <taxon>Streptophyta</taxon>
        <taxon>Embryophyta</taxon>
        <taxon>Tracheophyta</taxon>
        <taxon>Spermatophyta</taxon>
        <taxon>Magnoliopsida</taxon>
        <taxon>Liliopsida</taxon>
        <taxon>Poales</taxon>
        <taxon>Poaceae</taxon>
        <taxon>BOP clade</taxon>
        <taxon>Pooideae</taxon>
        <taxon>Stipodae</taxon>
        <taxon>Brachypodieae</taxon>
        <taxon>Brachypodium</taxon>
    </lineage>
</organism>
<keyword evidence="5" id="KW-1185">Reference proteome</keyword>
<dbReference type="FunCoup" id="A0A0Q3K5P2">
    <property type="interactions" value="1"/>
</dbReference>
<dbReference type="InterPro" id="IPR036047">
    <property type="entry name" value="F-box-like_dom_sf"/>
</dbReference>
<sequence length="373" mass="41106">MMCAASRRRRPWQDLPPELLGLVLACLASHADRVRLPAVCRAWRSGSRQQRRPLLPPPLPWLALPDGAFLISLPDGAIHRLHPSADFSLRLSTGDGGGNIFLHHRDGSYSLVVLLSNHLAAALLKWNSGVVVSTRRPPRALGTTAAATTLDWAPPEDMFIDDIAVFKGEIYLLTADDELLLLVPGGDAEPQITTTTVSAAVKTVHRIPRDVQRWHDPYATDKYVVRRYLVASGEQLLMVKRELNVPPFLPWGSRIHMRTRRFEVFEAAELLSGGGGRWRQVDTLTGRAIFVSQGCSESLPGSDQCGGGGGIRQDCIYFVTDDEAHSFPEDPLFDSGVHDVRNRAVRPLPLPETVVAPGACDDPWSPTWLFPET</sequence>
<dbReference type="Gramene" id="KQK19868">
    <property type="protein sequence ID" value="KQK19868"/>
    <property type="gene ID" value="BRADI_1g50962v3"/>
</dbReference>
<reference evidence="3 4" key="1">
    <citation type="journal article" date="2010" name="Nature">
        <title>Genome sequencing and analysis of the model grass Brachypodium distachyon.</title>
        <authorList>
            <consortium name="International Brachypodium Initiative"/>
        </authorList>
    </citation>
    <scope>NUCLEOTIDE SEQUENCE [LARGE SCALE GENOMIC DNA]</scope>
    <source>
        <strain evidence="3 4">Bd21</strain>
    </source>
</reference>
<dbReference type="CDD" id="cd09917">
    <property type="entry name" value="F-box_SF"/>
    <property type="match status" value="1"/>
</dbReference>
<accession>A0A0Q3K5P2</accession>
<dbReference type="Gene3D" id="1.20.1280.50">
    <property type="match status" value="1"/>
</dbReference>
<dbReference type="EnsemblPlants" id="KQK19868">
    <property type="protein sequence ID" value="KQK19868"/>
    <property type="gene ID" value="BRADI_1g50962v3"/>
</dbReference>
<dbReference type="EMBL" id="CM000880">
    <property type="protein sequence ID" value="KQK19868.1"/>
    <property type="molecule type" value="Genomic_DNA"/>
</dbReference>
<dbReference type="PANTHER" id="PTHR33110">
    <property type="entry name" value="F-BOX/KELCH-REPEAT PROTEIN-RELATED"/>
    <property type="match status" value="1"/>
</dbReference>
<evidence type="ECO:0000259" key="2">
    <source>
        <dbReference type="Pfam" id="PF12937"/>
    </source>
</evidence>
<dbReference type="Proteomes" id="UP000008810">
    <property type="component" value="Chromosome 1"/>
</dbReference>
<dbReference type="Pfam" id="PF12937">
    <property type="entry name" value="F-box-like"/>
    <property type="match status" value="1"/>
</dbReference>
<dbReference type="InterPro" id="IPR005174">
    <property type="entry name" value="KIB1-4_b-propeller"/>
</dbReference>
<reference evidence="4" key="3">
    <citation type="submission" date="2018-08" db="UniProtKB">
        <authorList>
            <consortium name="EnsemblPlants"/>
        </authorList>
    </citation>
    <scope>IDENTIFICATION</scope>
    <source>
        <strain evidence="4">cv. Bd21</strain>
    </source>
</reference>
<evidence type="ECO:0000259" key="1">
    <source>
        <dbReference type="Pfam" id="PF03478"/>
    </source>
</evidence>
<dbReference type="Pfam" id="PF03478">
    <property type="entry name" value="Beta-prop_KIB1-4"/>
    <property type="match status" value="1"/>
</dbReference>
<proteinExistence type="predicted"/>
<protein>
    <submittedName>
        <fullName evidence="3 4">Uncharacterized protein</fullName>
    </submittedName>
</protein>
<feature type="domain" description="F-box" evidence="2">
    <location>
        <begin position="12"/>
        <end position="45"/>
    </location>
</feature>